<evidence type="ECO:0000256" key="1">
    <source>
        <dbReference type="ARBA" id="ARBA00004477"/>
    </source>
</evidence>
<comment type="subcellular location">
    <subcellularLocation>
        <location evidence="1 6">Endoplasmic reticulum membrane</location>
        <topology evidence="1 6">Multi-pass membrane protein</topology>
    </subcellularLocation>
</comment>
<feature type="domain" description="Reticulon" evidence="8">
    <location>
        <begin position="69"/>
        <end position="256"/>
    </location>
</feature>
<evidence type="ECO:0000256" key="2">
    <source>
        <dbReference type="ARBA" id="ARBA00022692"/>
    </source>
</evidence>
<name>A0A2P5DRF2_TREOI</name>
<gene>
    <name evidence="9" type="ORF">TorRG33x02_244650</name>
</gene>
<dbReference type="InterPro" id="IPR045064">
    <property type="entry name" value="Reticulon-like"/>
</dbReference>
<protein>
    <recommendedName>
        <fullName evidence="6">Reticulon-like protein</fullName>
    </recommendedName>
</protein>
<comment type="caution">
    <text evidence="9">The sequence shown here is derived from an EMBL/GenBank/DDBJ whole genome shotgun (WGS) entry which is preliminary data.</text>
</comment>
<keyword evidence="4 6" id="KW-1133">Transmembrane helix</keyword>
<reference evidence="10" key="1">
    <citation type="submission" date="2016-06" db="EMBL/GenBank/DDBJ databases">
        <title>Parallel loss of symbiosis genes in relatives of nitrogen-fixing non-legume Parasponia.</title>
        <authorList>
            <person name="Van Velzen R."/>
            <person name="Holmer R."/>
            <person name="Bu F."/>
            <person name="Rutten L."/>
            <person name="Van Zeijl A."/>
            <person name="Liu W."/>
            <person name="Santuari L."/>
            <person name="Cao Q."/>
            <person name="Sharma T."/>
            <person name="Shen D."/>
            <person name="Roswanjaya Y."/>
            <person name="Wardhani T."/>
            <person name="Kalhor M.S."/>
            <person name="Jansen J."/>
            <person name="Van den Hoogen J."/>
            <person name="Gungor B."/>
            <person name="Hartog M."/>
            <person name="Hontelez J."/>
            <person name="Verver J."/>
            <person name="Yang W.-C."/>
            <person name="Schijlen E."/>
            <person name="Repin R."/>
            <person name="Schilthuizen M."/>
            <person name="Schranz E."/>
            <person name="Heidstra R."/>
            <person name="Miyata K."/>
            <person name="Fedorova E."/>
            <person name="Kohlen W."/>
            <person name="Bisseling T."/>
            <person name="Smit S."/>
            <person name="Geurts R."/>
        </authorList>
    </citation>
    <scope>NUCLEOTIDE SEQUENCE [LARGE SCALE GENOMIC DNA]</scope>
    <source>
        <strain evidence="10">cv. RG33-2</strain>
    </source>
</reference>
<dbReference type="PANTHER" id="PTHR10994">
    <property type="entry name" value="RETICULON"/>
    <property type="match status" value="1"/>
</dbReference>
<dbReference type="EMBL" id="JXTC01000254">
    <property type="protein sequence ID" value="PON75851.1"/>
    <property type="molecule type" value="Genomic_DNA"/>
</dbReference>
<dbReference type="Proteomes" id="UP000237000">
    <property type="component" value="Unassembled WGS sequence"/>
</dbReference>
<dbReference type="InterPro" id="IPR003388">
    <property type="entry name" value="Reticulon"/>
</dbReference>
<dbReference type="PANTHER" id="PTHR10994:SF177">
    <property type="entry name" value="RETICULON-LIKE PROTEIN B15"/>
    <property type="match status" value="1"/>
</dbReference>
<keyword evidence="3 6" id="KW-0256">Endoplasmic reticulum</keyword>
<keyword evidence="10" id="KW-1185">Reference proteome</keyword>
<sequence length="257" mass="29525">MDRGEDHMDIADSDFLSDIGDDDDNDGDKHDEYSSDPEIDKYYVHCITCRNRLFGRQKPLHLVLGGGLAADVILWRNKETSSCVLAGATVIWLLFEWLGYHFITFFCNALLFSLTSLFLWSNLASFTNIVSPPELPDVTLPEGSLVRAALLLRWEYHRALRTLAVVIFGTDLKRFLKVVGPLWFLSVVGSCFNFLTLFYLVTLISMTVPMLYENYEDNVDTFAEKALIKIKRQYAWLDEKVFHKLQHVISCENNTKH</sequence>
<dbReference type="GO" id="GO:0009617">
    <property type="term" value="P:response to bacterium"/>
    <property type="evidence" value="ECO:0007669"/>
    <property type="project" value="InterPro"/>
</dbReference>
<feature type="compositionally biased region" description="Basic and acidic residues" evidence="7">
    <location>
        <begin position="1"/>
        <end position="10"/>
    </location>
</feature>
<evidence type="ECO:0000256" key="5">
    <source>
        <dbReference type="ARBA" id="ARBA00023136"/>
    </source>
</evidence>
<dbReference type="OrthoDB" id="567788at2759"/>
<dbReference type="GO" id="GO:0005789">
    <property type="term" value="C:endoplasmic reticulum membrane"/>
    <property type="evidence" value="ECO:0007669"/>
    <property type="project" value="UniProtKB-SubCell"/>
</dbReference>
<evidence type="ECO:0000256" key="7">
    <source>
        <dbReference type="SAM" id="MobiDB-lite"/>
    </source>
</evidence>
<keyword evidence="5 6" id="KW-0472">Membrane</keyword>
<evidence type="ECO:0000256" key="6">
    <source>
        <dbReference type="RuleBase" id="RU363132"/>
    </source>
</evidence>
<evidence type="ECO:0000313" key="9">
    <source>
        <dbReference type="EMBL" id="PON75851.1"/>
    </source>
</evidence>
<evidence type="ECO:0000256" key="4">
    <source>
        <dbReference type="ARBA" id="ARBA00022989"/>
    </source>
</evidence>
<dbReference type="InParanoid" id="A0A2P5DRF2"/>
<feature type="transmembrane region" description="Helical" evidence="6">
    <location>
        <begin position="182"/>
        <end position="204"/>
    </location>
</feature>
<proteinExistence type="predicted"/>
<evidence type="ECO:0000259" key="8">
    <source>
        <dbReference type="PROSITE" id="PS50845"/>
    </source>
</evidence>
<feature type="transmembrane region" description="Helical" evidence="6">
    <location>
        <begin position="97"/>
        <end position="120"/>
    </location>
</feature>
<dbReference type="PROSITE" id="PS50845">
    <property type="entry name" value="RETICULON"/>
    <property type="match status" value="1"/>
</dbReference>
<feature type="region of interest" description="Disordered" evidence="7">
    <location>
        <begin position="1"/>
        <end position="34"/>
    </location>
</feature>
<keyword evidence="2 6" id="KW-0812">Transmembrane</keyword>
<dbReference type="AlphaFoldDB" id="A0A2P5DRF2"/>
<evidence type="ECO:0000313" key="10">
    <source>
        <dbReference type="Proteomes" id="UP000237000"/>
    </source>
</evidence>
<organism evidence="9 10">
    <name type="scientific">Trema orientale</name>
    <name type="common">Charcoal tree</name>
    <name type="synonym">Celtis orientalis</name>
    <dbReference type="NCBI Taxonomy" id="63057"/>
    <lineage>
        <taxon>Eukaryota</taxon>
        <taxon>Viridiplantae</taxon>
        <taxon>Streptophyta</taxon>
        <taxon>Embryophyta</taxon>
        <taxon>Tracheophyta</taxon>
        <taxon>Spermatophyta</taxon>
        <taxon>Magnoliopsida</taxon>
        <taxon>eudicotyledons</taxon>
        <taxon>Gunneridae</taxon>
        <taxon>Pentapetalae</taxon>
        <taxon>rosids</taxon>
        <taxon>fabids</taxon>
        <taxon>Rosales</taxon>
        <taxon>Cannabaceae</taxon>
        <taxon>Trema</taxon>
    </lineage>
</organism>
<evidence type="ECO:0000256" key="3">
    <source>
        <dbReference type="ARBA" id="ARBA00022824"/>
    </source>
</evidence>
<dbReference type="Pfam" id="PF02453">
    <property type="entry name" value="Reticulon"/>
    <property type="match status" value="1"/>
</dbReference>
<accession>A0A2P5DRF2</accession>